<protein>
    <recommendedName>
        <fullName evidence="1">non-specific serine/threonine protein kinase</fullName>
        <ecNumber evidence="1">2.7.11.1</ecNumber>
    </recommendedName>
</protein>
<evidence type="ECO:0000256" key="5">
    <source>
        <dbReference type="ARBA" id="ARBA00022777"/>
    </source>
</evidence>
<dbReference type="PROSITE" id="PS50011">
    <property type="entry name" value="PROTEIN_KINASE_DOM"/>
    <property type="match status" value="1"/>
</dbReference>
<dbReference type="CDD" id="cd14014">
    <property type="entry name" value="STKc_PknB_like"/>
    <property type="match status" value="1"/>
</dbReference>
<organism evidence="12 13">
    <name type="scientific">Scytonema hofmannii FACHB-248</name>
    <dbReference type="NCBI Taxonomy" id="1842502"/>
    <lineage>
        <taxon>Bacteria</taxon>
        <taxon>Bacillati</taxon>
        <taxon>Cyanobacteriota</taxon>
        <taxon>Cyanophyceae</taxon>
        <taxon>Nostocales</taxon>
        <taxon>Scytonemataceae</taxon>
        <taxon>Scytonema</taxon>
    </lineage>
</organism>
<feature type="region of interest" description="Disordered" evidence="9">
    <location>
        <begin position="619"/>
        <end position="659"/>
    </location>
</feature>
<feature type="domain" description="Protein kinase" evidence="11">
    <location>
        <begin position="10"/>
        <end position="272"/>
    </location>
</feature>
<reference evidence="12 13" key="1">
    <citation type="journal article" date="2020" name="ISME J.">
        <title>Comparative genomics reveals insights into cyanobacterial evolution and habitat adaptation.</title>
        <authorList>
            <person name="Chen M.Y."/>
            <person name="Teng W.K."/>
            <person name="Zhao L."/>
            <person name="Hu C.X."/>
            <person name="Zhou Y.K."/>
            <person name="Han B.P."/>
            <person name="Song L.R."/>
            <person name="Shu W.S."/>
        </authorList>
    </citation>
    <scope>NUCLEOTIDE SEQUENCE [LARGE SCALE GENOMIC DNA]</scope>
    <source>
        <strain evidence="12 13">FACHB-248</strain>
    </source>
</reference>
<dbReference type="InterPro" id="IPR011009">
    <property type="entry name" value="Kinase-like_dom_sf"/>
</dbReference>
<feature type="transmembrane region" description="Helical" evidence="10">
    <location>
        <begin position="324"/>
        <end position="345"/>
    </location>
</feature>
<comment type="catalytic activity">
    <reaction evidence="8">
        <text>L-seryl-[protein] + ATP = O-phospho-L-seryl-[protein] + ADP + H(+)</text>
        <dbReference type="Rhea" id="RHEA:17989"/>
        <dbReference type="Rhea" id="RHEA-COMP:9863"/>
        <dbReference type="Rhea" id="RHEA-COMP:11604"/>
        <dbReference type="ChEBI" id="CHEBI:15378"/>
        <dbReference type="ChEBI" id="CHEBI:29999"/>
        <dbReference type="ChEBI" id="CHEBI:30616"/>
        <dbReference type="ChEBI" id="CHEBI:83421"/>
        <dbReference type="ChEBI" id="CHEBI:456216"/>
        <dbReference type="EC" id="2.7.11.1"/>
    </reaction>
</comment>
<comment type="caution">
    <text evidence="12">The sequence shown here is derived from an EMBL/GenBank/DDBJ whole genome shotgun (WGS) entry which is preliminary data.</text>
</comment>
<dbReference type="Gene3D" id="1.10.510.10">
    <property type="entry name" value="Transferase(Phosphotransferase) domain 1"/>
    <property type="match status" value="1"/>
</dbReference>
<keyword evidence="10" id="KW-0812">Transmembrane</keyword>
<keyword evidence="6" id="KW-0067">ATP-binding</keyword>
<keyword evidence="10" id="KW-0472">Membrane</keyword>
<evidence type="ECO:0000313" key="12">
    <source>
        <dbReference type="EMBL" id="MBD2607548.1"/>
    </source>
</evidence>
<feature type="compositionally biased region" description="Basic and acidic residues" evidence="9">
    <location>
        <begin position="628"/>
        <end position="638"/>
    </location>
</feature>
<evidence type="ECO:0000256" key="3">
    <source>
        <dbReference type="ARBA" id="ARBA00022679"/>
    </source>
</evidence>
<dbReference type="GO" id="GO:0016301">
    <property type="term" value="F:kinase activity"/>
    <property type="evidence" value="ECO:0007669"/>
    <property type="project" value="UniProtKB-KW"/>
</dbReference>
<dbReference type="SUPFAM" id="SSF56112">
    <property type="entry name" value="Protein kinase-like (PK-like)"/>
    <property type="match status" value="1"/>
</dbReference>
<evidence type="ECO:0000256" key="10">
    <source>
        <dbReference type="SAM" id="Phobius"/>
    </source>
</evidence>
<dbReference type="EMBL" id="JACJTA010000066">
    <property type="protein sequence ID" value="MBD2607548.1"/>
    <property type="molecule type" value="Genomic_DNA"/>
</dbReference>
<comment type="catalytic activity">
    <reaction evidence="7">
        <text>L-threonyl-[protein] + ATP = O-phospho-L-threonyl-[protein] + ADP + H(+)</text>
        <dbReference type="Rhea" id="RHEA:46608"/>
        <dbReference type="Rhea" id="RHEA-COMP:11060"/>
        <dbReference type="Rhea" id="RHEA-COMP:11605"/>
        <dbReference type="ChEBI" id="CHEBI:15378"/>
        <dbReference type="ChEBI" id="CHEBI:30013"/>
        <dbReference type="ChEBI" id="CHEBI:30616"/>
        <dbReference type="ChEBI" id="CHEBI:61977"/>
        <dbReference type="ChEBI" id="CHEBI:456216"/>
        <dbReference type="EC" id="2.7.11.1"/>
    </reaction>
</comment>
<dbReference type="SMART" id="SM00220">
    <property type="entry name" value="S_TKc"/>
    <property type="match status" value="1"/>
</dbReference>
<dbReference type="Pfam" id="PF00069">
    <property type="entry name" value="Pkinase"/>
    <property type="match status" value="1"/>
</dbReference>
<dbReference type="Gene3D" id="2.30.30.40">
    <property type="entry name" value="SH3 Domains"/>
    <property type="match status" value="1"/>
</dbReference>
<dbReference type="PANTHER" id="PTHR24363">
    <property type="entry name" value="SERINE/THREONINE PROTEIN KINASE"/>
    <property type="match status" value="1"/>
</dbReference>
<keyword evidence="13" id="KW-1185">Reference proteome</keyword>
<dbReference type="InterPro" id="IPR000719">
    <property type="entry name" value="Prot_kinase_dom"/>
</dbReference>
<sequence>MIGKLLDHRYQVVRVLATGGFGETYIAQDTRRPGNPICVVKHLKGANSDPKIFETAKRLFQSEAETLEKLGNHDQIPRLLAYFDDNKEFYLVQEFIEGHTLSEELIPHQRWSESEVIQMLLEVLNILEFVHREGVIHRDIKPDNIIRRTCDNKLVLVDFGAVKQLRSPNLTFAGQTTATVAIGTPGYMPTEQGQGKPRPNSDIYSLGIIAIQALTGVAPMDFQEDPDTGEIVWQHLAPVSPELAAVLSKMVRYHFKDRYNSVMQALLSLQLLSVVPSKAQEYAKTPSSYQTIKPTSQMSGQQTIALAPANHAAKSARKDNKPDFLPLVIATLLAGGAAVVATNLVGSAKNLGFNFASNGATSPNICEAVVTGNSNIRSEPSAINSDTIVQTLSDNTSFEVTGKRTKLGWVQVKLDSGKLAWANSHVIANPEEWVSCLRDKSIAIKTVNDSDLIAARPIPQPIPKPAAVTSLPKLEKPELLKSEKPDPFIAEPFTADDNLDKSKNKENGSQVVEQAREKYDNGDLGGAIALLKSLPANASSSWNETAGTVTQWQQDWAKAEALSNEINKALDNGQWDKVLAYKEHPEKLPNIQYWRDKIDPLFKQAADNLAKQELPKIAKPHHLNQRQHQVETFRRNVSTEESDNNIDSETTTETDENDF</sequence>
<dbReference type="Proteomes" id="UP000660380">
    <property type="component" value="Unassembled WGS sequence"/>
</dbReference>
<name>A0ABR8GVY6_9CYAN</name>
<keyword evidence="10" id="KW-1133">Transmembrane helix</keyword>
<evidence type="ECO:0000256" key="9">
    <source>
        <dbReference type="SAM" id="MobiDB-lite"/>
    </source>
</evidence>
<evidence type="ECO:0000256" key="7">
    <source>
        <dbReference type="ARBA" id="ARBA00047899"/>
    </source>
</evidence>
<proteinExistence type="predicted"/>
<evidence type="ECO:0000256" key="4">
    <source>
        <dbReference type="ARBA" id="ARBA00022741"/>
    </source>
</evidence>
<evidence type="ECO:0000256" key="8">
    <source>
        <dbReference type="ARBA" id="ARBA00048679"/>
    </source>
</evidence>
<gene>
    <name evidence="12" type="ORF">H6G81_24240</name>
</gene>
<evidence type="ECO:0000256" key="2">
    <source>
        <dbReference type="ARBA" id="ARBA00022527"/>
    </source>
</evidence>
<evidence type="ECO:0000313" key="13">
    <source>
        <dbReference type="Proteomes" id="UP000660380"/>
    </source>
</evidence>
<evidence type="ECO:0000256" key="6">
    <source>
        <dbReference type="ARBA" id="ARBA00022840"/>
    </source>
</evidence>
<accession>A0ABR8GVY6</accession>
<keyword evidence="5 12" id="KW-0418">Kinase</keyword>
<dbReference type="PANTHER" id="PTHR24363:SF0">
    <property type="entry name" value="SERINE_THREONINE KINASE LIKE DOMAIN CONTAINING 1"/>
    <property type="match status" value="1"/>
</dbReference>
<evidence type="ECO:0000256" key="1">
    <source>
        <dbReference type="ARBA" id="ARBA00012513"/>
    </source>
</evidence>
<feature type="compositionally biased region" description="Acidic residues" evidence="9">
    <location>
        <begin position="640"/>
        <end position="659"/>
    </location>
</feature>
<evidence type="ECO:0000259" key="11">
    <source>
        <dbReference type="PROSITE" id="PS50011"/>
    </source>
</evidence>
<keyword evidence="3" id="KW-0808">Transferase</keyword>
<dbReference type="EC" id="2.7.11.1" evidence="1"/>
<keyword evidence="4" id="KW-0547">Nucleotide-binding</keyword>
<keyword evidence="2" id="KW-0723">Serine/threonine-protein kinase</keyword>
<dbReference type="RefSeq" id="WP_029633208.1">
    <property type="nucleotide sequence ID" value="NZ_JACJTA010000066.1"/>
</dbReference>